<evidence type="ECO:0000313" key="2">
    <source>
        <dbReference type="EMBL" id="MBC8519407.1"/>
    </source>
</evidence>
<feature type="region of interest" description="Disordered" evidence="1">
    <location>
        <begin position="743"/>
        <end position="762"/>
    </location>
</feature>
<dbReference type="PANTHER" id="PTHR30217">
    <property type="entry name" value="PEPTIDASE U32 FAMILY"/>
    <property type="match status" value="1"/>
</dbReference>
<dbReference type="Proteomes" id="UP000654401">
    <property type="component" value="Unassembled WGS sequence"/>
</dbReference>
<reference evidence="2 3" key="1">
    <citation type="submission" date="2020-08" db="EMBL/GenBank/DDBJ databases">
        <title>Bridging the membrane lipid divide: bacteria of the FCB group superphylum have the potential to synthesize archaeal ether lipids.</title>
        <authorList>
            <person name="Villanueva L."/>
            <person name="Von Meijenfeldt F.A.B."/>
            <person name="Westbye A.B."/>
            <person name="Yadav S."/>
            <person name="Hopmans E.C."/>
            <person name="Dutilh B.E."/>
            <person name="Sinninghe Damste J.S."/>
        </authorList>
    </citation>
    <scope>NUCLEOTIDE SEQUENCE [LARGE SCALE GENOMIC DNA]</scope>
    <source>
        <strain evidence="2">NIOZ-UU100</strain>
    </source>
</reference>
<dbReference type="PANTHER" id="PTHR30217:SF10">
    <property type="entry name" value="23S RRNA 5-HYDROXYCYTIDINE C2501 SYNTHASE"/>
    <property type="match status" value="1"/>
</dbReference>
<evidence type="ECO:0000313" key="3">
    <source>
        <dbReference type="Proteomes" id="UP000654401"/>
    </source>
</evidence>
<sequence>MKREIELLAPGGDIDSIKAAILAGADAVYCGLDRFNARNRAENITFENLNGIIRLAHKHRCEIFLTVNIIIVESEIPALLTMLNRLVNTRIDGIIVQDLGLLYLLSKYFPTLRVHASTQLTTHNPGQIKFLHHLGVTRTNLSRELNLDEIKKLSSVAHESGMLTEVFVHGSNCISFSGLCYMSSLHGGNSGNRGRCSQPCRDQYLTTAEGRDFPLNIKDNSAYSDLGALHDAGVDSIKIEGRIKKYHYVHTVVDAWRKQLQQFYEQGTTSIDDGDLRKVFNRDFSNSFLQSSIGRETFIDNPRDNSALHRSRQGGVSTTDSLTVAKRELYELKTEIIINVREGIEGLSIEQAPLRITASGSAGTPLGLLIETPEEAFTISSDTNLTQLIDATGGKGLHNDEGKKSLPHIDHQFLLKRLRPINETEYFIDDLNLDKLQDGLTLPFRSLTKIKIEILFVLNGSRERVSPVEMPALKRSGEEIKHSLSLLISSRDDLDLSVDGVAEIYFQLPSSTQDSSAELIELFNDSPQLVPWFPAVLIGEEYHAAVEFLHQLKPKKIVTNNSGVAYEAYQRGIPWVAGPYMNLVNSFSLLCLKENFNCSGAFVSNELNREQIKRIKKPAGFDLYYSMSHPIVLMTSRVCMFHPVTGCEKNIVDDKCIQRCDKSSSITNLKQVSFIIDKAKGGYHSVYNEYDFLNTDIVKDIPNTFSSFLIDLRDIKTNTRVEIEKPDIVRLFMQHLNGDSKATEQLNQGISPSTQTQYRQGI</sequence>
<name>A0A8J6TXA4_9GAMM</name>
<dbReference type="EMBL" id="JACNFK010000023">
    <property type="protein sequence ID" value="MBC8519407.1"/>
    <property type="molecule type" value="Genomic_DNA"/>
</dbReference>
<proteinExistence type="predicted"/>
<dbReference type="Pfam" id="PF01136">
    <property type="entry name" value="Peptidase_U32"/>
    <property type="match status" value="2"/>
</dbReference>
<evidence type="ECO:0000256" key="1">
    <source>
        <dbReference type="SAM" id="MobiDB-lite"/>
    </source>
</evidence>
<organism evidence="2 3">
    <name type="scientific">Candidatus Thiopontia autotrophica</name>
    <dbReference type="NCBI Taxonomy" id="2841688"/>
    <lineage>
        <taxon>Bacteria</taxon>
        <taxon>Pseudomonadati</taxon>
        <taxon>Pseudomonadota</taxon>
        <taxon>Gammaproteobacteria</taxon>
        <taxon>Candidatus Thiopontia</taxon>
    </lineage>
</organism>
<protein>
    <submittedName>
        <fullName evidence="2">U32 family peptidase</fullName>
    </submittedName>
</protein>
<accession>A0A8J6TXA4</accession>
<comment type="caution">
    <text evidence="2">The sequence shown here is derived from an EMBL/GenBank/DDBJ whole genome shotgun (WGS) entry which is preliminary data.</text>
</comment>
<dbReference type="InterPro" id="IPR001539">
    <property type="entry name" value="Peptidase_U32"/>
</dbReference>
<gene>
    <name evidence="2" type="ORF">H8D24_03245</name>
</gene>
<dbReference type="AlphaFoldDB" id="A0A8J6TXA4"/>
<dbReference type="InterPro" id="IPR051454">
    <property type="entry name" value="RNA/ubiquinone_mod_enzymes"/>
</dbReference>